<feature type="active site" description="Proton acceptor" evidence="4">
    <location>
        <position position="179"/>
    </location>
</feature>
<evidence type="ECO:0000256" key="3">
    <source>
        <dbReference type="ARBA" id="ARBA00023098"/>
    </source>
</evidence>
<organism evidence="6 7">
    <name type="scientific">candidate division WOR-3 bacterium</name>
    <dbReference type="NCBI Taxonomy" id="2052148"/>
    <lineage>
        <taxon>Bacteria</taxon>
        <taxon>Bacteria division WOR-3</taxon>
    </lineage>
</organism>
<dbReference type="Pfam" id="PF01734">
    <property type="entry name" value="Patatin"/>
    <property type="match status" value="1"/>
</dbReference>
<accession>A0A9C9ENL1</accession>
<evidence type="ECO:0000256" key="1">
    <source>
        <dbReference type="ARBA" id="ARBA00022801"/>
    </source>
</evidence>
<sequence length="292" mass="32862">MSFGLALGGGGAKGLAHIGVLEVLEEHGIKPKFVAGTSMGSVIGAIYCLDGSAKDLKSKAEEMIKSEEFKNFGLDEFYTESRNVLERFKKEVFEKIYFGRLFFKKSHIKTEAAKRLFTNLFGDKTFRDLRIRFICNALDIRTGEEVLFTSGKIRDGVWASCAIPGIFPPFTRGNKILVDGGVIDNIPVLPVKRLGAKIVVASYLGHLPRFNDEPDTGFRINQRAQSFVRYYLDQRILEQADCVIKPDITGFHWADFSALDELVEVGREAAEKNIRRIKAANSFWNRLKKSLR</sequence>
<dbReference type="PANTHER" id="PTHR14226">
    <property type="entry name" value="NEUROPATHY TARGET ESTERASE/SWISS CHEESE D.MELANOGASTER"/>
    <property type="match status" value="1"/>
</dbReference>
<name>A0A9C9ENL1_UNCW3</name>
<reference evidence="6" key="1">
    <citation type="journal article" date="2020" name="mSystems">
        <title>Genome- and Community-Level Interaction Insights into Carbon Utilization and Element Cycling Functions of Hydrothermarchaeota in Hydrothermal Sediment.</title>
        <authorList>
            <person name="Zhou Z."/>
            <person name="Liu Y."/>
            <person name="Xu W."/>
            <person name="Pan J."/>
            <person name="Luo Z.H."/>
            <person name="Li M."/>
        </authorList>
    </citation>
    <scope>NUCLEOTIDE SEQUENCE</scope>
    <source>
        <strain evidence="6">HyVt-388</strain>
    </source>
</reference>
<feature type="short sequence motif" description="GXGXXG" evidence="4">
    <location>
        <begin position="9"/>
        <end position="14"/>
    </location>
</feature>
<dbReference type="InterPro" id="IPR002641">
    <property type="entry name" value="PNPLA_dom"/>
</dbReference>
<evidence type="ECO:0000256" key="4">
    <source>
        <dbReference type="PROSITE-ProRule" id="PRU01161"/>
    </source>
</evidence>
<dbReference type="InterPro" id="IPR016035">
    <property type="entry name" value="Acyl_Trfase/lysoPLipase"/>
</dbReference>
<feature type="short sequence motif" description="DGA/G" evidence="4">
    <location>
        <begin position="179"/>
        <end position="181"/>
    </location>
</feature>
<proteinExistence type="predicted"/>
<dbReference type="GO" id="GO:0016787">
    <property type="term" value="F:hydrolase activity"/>
    <property type="evidence" value="ECO:0007669"/>
    <property type="project" value="UniProtKB-UniRule"/>
</dbReference>
<evidence type="ECO:0000256" key="2">
    <source>
        <dbReference type="ARBA" id="ARBA00022963"/>
    </source>
</evidence>
<dbReference type="Gene3D" id="3.40.1090.10">
    <property type="entry name" value="Cytosolic phospholipase A2 catalytic domain"/>
    <property type="match status" value="1"/>
</dbReference>
<keyword evidence="1 4" id="KW-0378">Hydrolase</keyword>
<dbReference type="SUPFAM" id="SSF52151">
    <property type="entry name" value="FabD/lysophospholipase-like"/>
    <property type="match status" value="1"/>
</dbReference>
<dbReference type="GO" id="GO:0016042">
    <property type="term" value="P:lipid catabolic process"/>
    <property type="evidence" value="ECO:0007669"/>
    <property type="project" value="UniProtKB-UniRule"/>
</dbReference>
<dbReference type="Proteomes" id="UP000885826">
    <property type="component" value="Unassembled WGS sequence"/>
</dbReference>
<dbReference type="PROSITE" id="PS51635">
    <property type="entry name" value="PNPLA"/>
    <property type="match status" value="1"/>
</dbReference>
<protein>
    <recommendedName>
        <fullName evidence="5">PNPLA domain-containing protein</fullName>
    </recommendedName>
</protein>
<keyword evidence="2 4" id="KW-0442">Lipid degradation</keyword>
<dbReference type="InterPro" id="IPR050301">
    <property type="entry name" value="NTE"/>
</dbReference>
<dbReference type="AlphaFoldDB" id="A0A9C9ENL1"/>
<keyword evidence="3 4" id="KW-0443">Lipid metabolism</keyword>
<feature type="short sequence motif" description="GXSXG" evidence="4">
    <location>
        <begin position="36"/>
        <end position="40"/>
    </location>
</feature>
<comment type="caution">
    <text evidence="6">The sequence shown here is derived from an EMBL/GenBank/DDBJ whole genome shotgun (WGS) entry which is preliminary data.</text>
</comment>
<gene>
    <name evidence="6" type="ORF">ENI34_05785</name>
</gene>
<evidence type="ECO:0000313" key="6">
    <source>
        <dbReference type="EMBL" id="HEC78636.1"/>
    </source>
</evidence>
<dbReference type="EMBL" id="DRIG01000062">
    <property type="protein sequence ID" value="HEC78636.1"/>
    <property type="molecule type" value="Genomic_DNA"/>
</dbReference>
<evidence type="ECO:0000313" key="7">
    <source>
        <dbReference type="Proteomes" id="UP000885826"/>
    </source>
</evidence>
<feature type="active site" description="Nucleophile" evidence="4">
    <location>
        <position position="38"/>
    </location>
</feature>
<dbReference type="PANTHER" id="PTHR14226:SF76">
    <property type="entry name" value="NTE FAMILY PROTEIN RSSA"/>
    <property type="match status" value="1"/>
</dbReference>
<feature type="domain" description="PNPLA" evidence="5">
    <location>
        <begin position="5"/>
        <end position="192"/>
    </location>
</feature>
<evidence type="ECO:0000259" key="5">
    <source>
        <dbReference type="PROSITE" id="PS51635"/>
    </source>
</evidence>